<accession>A8BN55</accession>
<reference evidence="2 3" key="1">
    <citation type="journal article" date="2007" name="Science">
        <title>Genomic minimalism in the early diverging intestinal parasite Giardia lamblia.</title>
        <authorList>
            <person name="Morrison H.G."/>
            <person name="McArthur A.G."/>
            <person name="Gillin F.D."/>
            <person name="Aley S.B."/>
            <person name="Adam R.D."/>
            <person name="Olsen G.J."/>
            <person name="Best A.A."/>
            <person name="Cande W.Z."/>
            <person name="Chen F."/>
            <person name="Cipriano M.J."/>
            <person name="Davids B.J."/>
            <person name="Dawson S.C."/>
            <person name="Elmendorf H.G."/>
            <person name="Hehl A.B."/>
            <person name="Holder M.E."/>
            <person name="Huse S.M."/>
            <person name="Kim U.U."/>
            <person name="Lasek-Nesselquist E."/>
            <person name="Manning G."/>
            <person name="Nigam A."/>
            <person name="Nixon J.E."/>
            <person name="Palm D."/>
            <person name="Passamaneck N.E."/>
            <person name="Prabhu A."/>
            <person name="Reich C.I."/>
            <person name="Reiner D.S."/>
            <person name="Samuelson J."/>
            <person name="Svard S.G."/>
            <person name="Sogin M.L."/>
        </authorList>
    </citation>
    <scope>NUCLEOTIDE SEQUENCE [LARGE SCALE GENOMIC DNA]</scope>
    <source>
        <strain evidence="2 3">WB C6</strain>
    </source>
</reference>
<feature type="region of interest" description="Disordered" evidence="1">
    <location>
        <begin position="2116"/>
        <end position="2147"/>
    </location>
</feature>
<feature type="region of interest" description="Disordered" evidence="1">
    <location>
        <begin position="1703"/>
        <end position="1725"/>
    </location>
</feature>
<proteinExistence type="predicted"/>
<evidence type="ECO:0000256" key="1">
    <source>
        <dbReference type="SAM" id="MobiDB-lite"/>
    </source>
</evidence>
<dbReference type="EMBL" id="AACB03000005">
    <property type="protein sequence ID" value="KAE8301244.1"/>
    <property type="molecule type" value="Genomic_DNA"/>
</dbReference>
<dbReference type="GeneID" id="5698916"/>
<evidence type="ECO:0000313" key="3">
    <source>
        <dbReference type="Proteomes" id="UP000001548"/>
    </source>
</evidence>
<dbReference type="Proteomes" id="UP000001548">
    <property type="component" value="Unassembled WGS sequence"/>
</dbReference>
<dbReference type="VEuPathDB" id="GiardiaDB:GL50803_89117"/>
<comment type="caution">
    <text evidence="2">The sequence shown here is derived from an EMBL/GenBank/DDBJ whole genome shotgun (WGS) entry which is preliminary data.</text>
</comment>
<feature type="compositionally biased region" description="Polar residues" evidence="1">
    <location>
        <begin position="1714"/>
        <end position="1725"/>
    </location>
</feature>
<feature type="region of interest" description="Disordered" evidence="1">
    <location>
        <begin position="2307"/>
        <end position="2335"/>
    </location>
</feature>
<dbReference type="RefSeq" id="XP_001706031.1">
    <property type="nucleotide sequence ID" value="XM_001705979.1"/>
</dbReference>
<dbReference type="KEGG" id="gla:GL50803_0089117"/>
<feature type="region of interest" description="Disordered" evidence="1">
    <location>
        <begin position="1986"/>
        <end position="2011"/>
    </location>
</feature>
<gene>
    <name evidence="2" type="ORF">GL50803_0089117</name>
</gene>
<protein>
    <submittedName>
        <fullName evidence="2">Uncharacterized protein</fullName>
    </submittedName>
</protein>
<dbReference type="OMA" id="YMHTIST"/>
<keyword evidence="3" id="KW-1185">Reference proteome</keyword>
<feature type="compositionally biased region" description="Polar residues" evidence="1">
    <location>
        <begin position="2116"/>
        <end position="2134"/>
    </location>
</feature>
<name>A8BN55_GIAIC</name>
<feature type="compositionally biased region" description="Polar residues" evidence="1">
    <location>
        <begin position="727"/>
        <end position="740"/>
    </location>
</feature>
<dbReference type="HOGENOM" id="CLU_226694_0_0_1"/>
<sequence>MLSINDVRWGKYLQISVTRSAIYMDLLYTRQETALLYHFVDAVSPFLTFDPLPRYLVVKPPDSTHNEEHIGKAVASIQYTLEKISDFNDMSMPTILVMLFSEINPKDLNARSTSGDEYYGLFEKTAICFKTIYLLIPPRMVLGQAHQLDIEDLIVYDGVQLIRSYKEHQAISALKAVTYAYKSIRLRLTAMQKRAIKRNEALVAQCMQAAREEAYNDLDTCEDSCMRYANADLCIPRILETSDDVRTCIEEEHLSVSPIQRRYLYSMDPAYQYLKEVEDRERSKQSTKSVCFALHVGAETGPITSAPPETLVCQFRKRLFRGQNAEAELAPHFDNLTTSPSFAQTYFNLQSICSDVQALSNTSMQADHDLDLGTKGLVQLTHTVSDILTPFVENLSQAGPFQRSFSQPLKQLKRQSTSCSLNSSHEQLSNSHVTSVAGLASAVHAFEIPFDPQSSVQNRAASVRLSSRPAQPAISGPSSSIPVNPCPLPASIPRPRREHHSLLATLAIERSSTSSNRSTPLSTTYEDDSELQYAIVSAEDMNKYNATLLGLHLRVNSWEDLDICQRIELVKAIIRFLYLPDFCHVCCRDKSSFGRQISNVSPSSVDNIAMQLRQYEAPEEGSESLQNILAEYRKTLSAKGLLHDEVQPHYYQHSIGTEAIFASRTRSAVAYSLPKSSGERIKHRPPSILHSSAILSNRFSSEPVSRSMSADVKQPQFRPMTKERNRSLSTKPSQPSSCTPDPTIIKDWPTPSAKTEPPSYRDGVERKDRMIDKLGAQMSSFITYCKFSREHSRYLPAVREIVSSYMHTISTTTSFEIESTAVYCPNCSIFLGCCKRCATIFARSHQAECNNFVAFKIFSRMNDRQLEDCCRFEESQSVQKVVKIESSEANRLRKILADFDIIASRDMDTLQNYIDEKPKVMEGESDIIKEYREQQLGTLSYTDNQIHLLQQQGDLMLNKVHGIIKQKNEKYRSIKHAADLPHIPEDMTEELTKALTNNDTNALRKVLRSLLEQRRVCSDSLISDIKDINLQDKGQEHNLTTFFTSLIDLLRAQYQNNLDELHVQQDHAIHDRFLAVTADLRLCSLLEVLKQDILGCTARLSQKRFNPMLTDVTVFSSGRQSKPSSISTTDTSYTDMYSAMRDLAAGLLAKEKMDTRKRKPVELQRNPSYELDTIANVCTDFIESVSTYGHQNQESVTGSFEETNPIDNKSCSSFTSLLRGKADYESGASDGKITRMLPSPRTNTRKNTPRHLMEESQGSLLESSINKSLCEVITESLATALTIDPYRQYLIKQLPKHLHQDLIDARSYLGFRRPNSTVISFPPEVYMALEKQKGMVVILGSGTQNVISEGISSPRLIGSALSHTHTTEVESEEEVTLGYAELTYNSIYMIQPDLLLAIDELQHILDQSEFFYNDIADIIAQHSAQLRVQHKIAQLKSAIKKDLYALARASRQSRHGSEAIKITNQEVEYEYIKRYGHDMRKFVFSFSKSHSELLYVDHIEAIKAIMDSLLPLYQYTQLYLSRIQSSVQRLKKVVKDKKTLLKKTSLNLGKVSSTHRALSELTIAVEMKLRQKQLLFEKALSASPSPTRALRRPMQLRDTEMSTPRFSVQDIYSASVSSIASCATSGRSQSSTTLKNTDSSLQQHAEGSMNVIYSQGLAPKGLKGSVFTRFPTDERKVDAASNMKYYNSGLPTLVTPGILQQSTLPKESPDISHRSISLNNSQVSHTGLLMEASKDKDTRSDGDDSHSTTVRMIARRMRRGGRKVVLVPKKSRKMHGSEECSDYEFNPDDMLGISSITVPSDKLQQEAGTVGELVDMSDCFCKSRKRRALPPLSQRPSSKERSSKELFSTNEVMELYRLEDYRSNAMSEPEVSKPKKARLKAVRNIANAGGHRLHKDRQVQQMLSSLENLWKKENIPSSQKHDLFSSSSDTELDTLTVVVNIEKELDYMQQINPPISKSYESSIAQPYAIEDFSETTMQIQRDLHVLSPDPSVDLPRKPRTNIPPRSQSPYKAYRYRQDKLSMPNMPSPVNVETSYIADTNPYFFENVCNDTKEAENPSVLASIGSLLFSQREISRKCDSKTSPSELTSDPPLLLNPLREQLNNLVKVELPRADQMVDTSTKPCTADSKVSQQPFRGSPKRNLPPDHGVGEAEIDFKALNLSGIHKRLNPDNKKTLQPVFPAQLCTASIASSPIPEYAQDAAFQSSIQRLNNAQVHNTSQLRRLLYHQKDSREGTKYQYNESTLEKNNVLERYRQFRQMYGCNESKQHTLSMQVRSSPLTQTEHANNSPLRESLKLLEKLPRHSRILASSSHAVDERPGNVLTSSSSSESLRMATESTAESSATLIGVNLCMKEHSAVATTGVQSVVEAQHFDKGLQKIDASQRSSLQILDLSSDSSTITDTPAYQFLPDYSLLQSEDLNESDSESQSSLSVKGNILHRLSSERKISPLRNVMHAPNSLSGPQSTAGVTTIGLLPPPPPRVPPPSTSSRRVHLINLPGPPAGVLPVHRSSSDPILTNETVPKHAEVPPSSAPSEILVNTDDGDRLTTEPVESLPITSSLYVANSVVPQEEIDRSDRYIESYNRLRLLGRTSLEKPDKQVEHPAPHLVLQAHTQRNLLLAEARKMEPLASITIYDIFSSVYTFDLSDIQPNSTLSQSDQIYGLAQKELEGANMMLDLFVELLNDIYMTEKPIEAFQQLIRARADLSKYKIRGMRMITRVMKIQALEVPQYSNGDFATFIRKLNLFRGNGYPFIFNNYAIMWCNFITKYVAICKHLDFLIANCLYKDINIIDTRPSEPHINFSTVYENPDLPFSIPRFNFRCLSPAERRLYLGLYSTNLLSKGSG</sequence>
<evidence type="ECO:0000313" key="2">
    <source>
        <dbReference type="EMBL" id="KAE8301244.1"/>
    </source>
</evidence>
<feature type="region of interest" description="Disordered" evidence="1">
    <location>
        <begin position="704"/>
        <end position="766"/>
    </location>
</feature>
<organism evidence="2 3">
    <name type="scientific">Giardia intestinalis (strain ATCC 50803 / WB clone C6)</name>
    <name type="common">Giardia lamblia</name>
    <dbReference type="NCBI Taxonomy" id="184922"/>
    <lineage>
        <taxon>Eukaryota</taxon>
        <taxon>Metamonada</taxon>
        <taxon>Diplomonadida</taxon>
        <taxon>Hexamitidae</taxon>
        <taxon>Giardiinae</taxon>
        <taxon>Giardia</taxon>
    </lineage>
</organism>